<gene>
    <name evidence="2" type="ORF">A3A77_03250</name>
</gene>
<dbReference type="EMBL" id="MHCC01000019">
    <property type="protein sequence ID" value="OGY13156.1"/>
    <property type="molecule type" value="Genomic_DNA"/>
</dbReference>
<organism evidence="2 3">
    <name type="scientific">Candidatus Blackburnbacteria bacterium RIFCSPLOWO2_01_FULL_40_20</name>
    <dbReference type="NCBI Taxonomy" id="1797519"/>
    <lineage>
        <taxon>Bacteria</taxon>
        <taxon>Candidatus Blackburniibacteriota</taxon>
    </lineage>
</organism>
<feature type="transmembrane region" description="Helical" evidence="1">
    <location>
        <begin position="72"/>
        <end position="90"/>
    </location>
</feature>
<feature type="transmembrane region" description="Helical" evidence="1">
    <location>
        <begin position="151"/>
        <end position="171"/>
    </location>
</feature>
<feature type="transmembrane region" description="Helical" evidence="1">
    <location>
        <begin position="200"/>
        <end position="230"/>
    </location>
</feature>
<evidence type="ECO:0000313" key="2">
    <source>
        <dbReference type="EMBL" id="OGY13156.1"/>
    </source>
</evidence>
<comment type="caution">
    <text evidence="2">The sequence shown here is derived from an EMBL/GenBank/DDBJ whole genome shotgun (WGS) entry which is preliminary data.</text>
</comment>
<evidence type="ECO:0000313" key="3">
    <source>
        <dbReference type="Proteomes" id="UP000178659"/>
    </source>
</evidence>
<keyword evidence="1" id="KW-0472">Membrane</keyword>
<reference evidence="2 3" key="1">
    <citation type="journal article" date="2016" name="Nat. Commun.">
        <title>Thousands of microbial genomes shed light on interconnected biogeochemical processes in an aquifer system.</title>
        <authorList>
            <person name="Anantharaman K."/>
            <person name="Brown C.T."/>
            <person name="Hug L.A."/>
            <person name="Sharon I."/>
            <person name="Castelle C.J."/>
            <person name="Probst A.J."/>
            <person name="Thomas B.C."/>
            <person name="Singh A."/>
            <person name="Wilkins M.J."/>
            <person name="Karaoz U."/>
            <person name="Brodie E.L."/>
            <person name="Williams K.H."/>
            <person name="Hubbard S.S."/>
            <person name="Banfield J.F."/>
        </authorList>
    </citation>
    <scope>NUCLEOTIDE SEQUENCE [LARGE SCALE GENOMIC DNA]</scope>
</reference>
<name>A0A1G1VD21_9BACT</name>
<accession>A0A1G1VD21</accession>
<proteinExistence type="predicted"/>
<keyword evidence="1" id="KW-0812">Transmembrane</keyword>
<evidence type="ECO:0000256" key="1">
    <source>
        <dbReference type="SAM" id="Phobius"/>
    </source>
</evidence>
<feature type="transmembrane region" description="Helical" evidence="1">
    <location>
        <begin position="31"/>
        <end position="60"/>
    </location>
</feature>
<feature type="transmembrane region" description="Helical" evidence="1">
    <location>
        <begin position="177"/>
        <end position="193"/>
    </location>
</feature>
<sequence>MTIWLIILTFAVVSAAFVYTKRYSSSRRIGSLYFIQFFYLFVLSPAVFISLLNIALNIYLRVPTPEAIDGSLLFSLFALSLAIGVAGNGIHSTSTSVFQAFQKRSQLKAFLTNEAFHGPLSHDMTFAGSLLTAFFLSLLEITRPASYSQSLTIFIFLGILIGLAQAISIIWSTHIGLNLGVSFICVAILSSFLPQMQDSLFLYPIAISMFSLLATTFVILAFVGLSVVLFKSTTKKMVRLLFPTGHPIHESFSFF</sequence>
<dbReference type="AlphaFoldDB" id="A0A1G1VD21"/>
<dbReference type="Proteomes" id="UP000178659">
    <property type="component" value="Unassembled WGS sequence"/>
</dbReference>
<keyword evidence="1" id="KW-1133">Transmembrane helix</keyword>
<protein>
    <submittedName>
        <fullName evidence="2">Uncharacterized protein</fullName>
    </submittedName>
</protein>